<protein>
    <recommendedName>
        <fullName evidence="3">40S ribosomal protein S30</fullName>
    </recommendedName>
</protein>
<keyword evidence="2 3" id="KW-0687">Ribonucleoprotein</keyword>
<organism evidence="5 6">
    <name type="scientific">Papaver nudicaule</name>
    <name type="common">Iceland poppy</name>
    <dbReference type="NCBI Taxonomy" id="74823"/>
    <lineage>
        <taxon>Eukaryota</taxon>
        <taxon>Viridiplantae</taxon>
        <taxon>Streptophyta</taxon>
        <taxon>Embryophyta</taxon>
        <taxon>Tracheophyta</taxon>
        <taxon>Spermatophyta</taxon>
        <taxon>Magnoliopsida</taxon>
        <taxon>Ranunculales</taxon>
        <taxon>Papaveraceae</taxon>
        <taxon>Papaveroideae</taxon>
        <taxon>Papaver</taxon>
    </lineage>
</organism>
<feature type="region of interest" description="Disordered" evidence="4">
    <location>
        <begin position="12"/>
        <end position="35"/>
    </location>
</feature>
<keyword evidence="6" id="KW-1185">Reference proteome</keyword>
<reference evidence="5" key="1">
    <citation type="submission" date="2022-03" db="EMBL/GenBank/DDBJ databases">
        <title>A functionally conserved STORR gene fusion in Papaver species that diverged 16.8 million years ago.</title>
        <authorList>
            <person name="Catania T."/>
        </authorList>
    </citation>
    <scope>NUCLEOTIDE SEQUENCE</scope>
    <source>
        <strain evidence="5">S-191538</strain>
    </source>
</reference>
<dbReference type="GO" id="GO:0022627">
    <property type="term" value="C:cytosolic small ribosomal subunit"/>
    <property type="evidence" value="ECO:0007669"/>
    <property type="project" value="TreeGrafter"/>
</dbReference>
<gene>
    <name evidence="5" type="ORF">MKW94_006138</name>
</gene>
<dbReference type="GO" id="GO:0006412">
    <property type="term" value="P:translation"/>
    <property type="evidence" value="ECO:0007669"/>
    <property type="project" value="InterPro"/>
</dbReference>
<evidence type="ECO:0000256" key="3">
    <source>
        <dbReference type="RuleBase" id="RU364011"/>
    </source>
</evidence>
<dbReference type="InterPro" id="IPR006846">
    <property type="entry name" value="Ribosomal_eS30"/>
</dbReference>
<evidence type="ECO:0000256" key="2">
    <source>
        <dbReference type="ARBA" id="ARBA00023274"/>
    </source>
</evidence>
<dbReference type="Pfam" id="PF04758">
    <property type="entry name" value="Ribosomal_S30"/>
    <property type="match status" value="1"/>
</dbReference>
<dbReference type="Proteomes" id="UP001177140">
    <property type="component" value="Unassembled WGS sequence"/>
</dbReference>
<proteinExistence type="inferred from homology"/>
<accession>A0AA41VFI8</accession>
<dbReference type="GO" id="GO:0003735">
    <property type="term" value="F:structural constituent of ribosome"/>
    <property type="evidence" value="ECO:0007669"/>
    <property type="project" value="UniProtKB-UniRule"/>
</dbReference>
<dbReference type="PANTHER" id="PTHR12650">
    <property type="entry name" value="40S RIBOSOMAL PROTEIN S30/UBIQUITIN-LIKE PROTEIN FUBI"/>
    <property type="match status" value="1"/>
</dbReference>
<evidence type="ECO:0000256" key="1">
    <source>
        <dbReference type="ARBA" id="ARBA00022980"/>
    </source>
</evidence>
<sequence>MHLRVFGSCCKSKRTNPKVAKQDEEKKPRGRAHKRMQYNRHFVSAEFGNGKPKFYSTLEIIAFGRKWRKPYL</sequence>
<comment type="caution">
    <text evidence="5">The sequence shown here is derived from an EMBL/GenBank/DDBJ whole genome shotgun (WGS) entry which is preliminary data.</text>
</comment>
<keyword evidence="1 3" id="KW-0689">Ribosomal protein</keyword>
<evidence type="ECO:0000313" key="6">
    <source>
        <dbReference type="Proteomes" id="UP001177140"/>
    </source>
</evidence>
<comment type="similarity">
    <text evidence="3">Belongs to the eukaryotic ribosomal protein eS30 family.</text>
</comment>
<dbReference type="EMBL" id="JAJJMA010211302">
    <property type="protein sequence ID" value="MCL7040352.1"/>
    <property type="molecule type" value="Genomic_DNA"/>
</dbReference>
<dbReference type="PANTHER" id="PTHR12650:SF36">
    <property type="entry name" value="40S RIBOSOMAL PROTEIN S30"/>
    <property type="match status" value="1"/>
</dbReference>
<dbReference type="AlphaFoldDB" id="A0AA41VFI8"/>
<name>A0AA41VFI8_PAPNU</name>
<evidence type="ECO:0000313" key="5">
    <source>
        <dbReference type="EMBL" id="MCL7040352.1"/>
    </source>
</evidence>
<evidence type="ECO:0000256" key="4">
    <source>
        <dbReference type="SAM" id="MobiDB-lite"/>
    </source>
</evidence>